<dbReference type="OrthoDB" id="9892448at2"/>
<dbReference type="AlphaFoldDB" id="A0A2A5IST1"/>
<gene>
    <name evidence="1" type="ORF">CEY02_13995</name>
</gene>
<reference evidence="1 2" key="1">
    <citation type="submission" date="2017-06" db="EMBL/GenBank/DDBJ databases">
        <title>Draft Genome Sequence of Bacillus sp Strain 36R Isolated from saline sediment at Atanasia, Sonora, Mexico.</title>
        <authorList>
            <person name="Sanchez Diaz R."/>
            <person name="Quiroz Macias M.E."/>
            <person name="Ibarra Gamez J.C."/>
            <person name="Enciso Ibarra J."/>
            <person name="Gomez Gil B."/>
            <person name="Galaviz Silva L."/>
        </authorList>
    </citation>
    <scope>NUCLEOTIDE SEQUENCE [LARGE SCALE GENOMIC DNA]</scope>
    <source>
        <strain evidence="1 2">36R_ATNSAL</strain>
    </source>
</reference>
<name>A0A2A5IST1_BACPU</name>
<organism evidence="1 2">
    <name type="scientific">Bacillus pumilus</name>
    <name type="common">Bacillus mesentericus</name>
    <dbReference type="NCBI Taxonomy" id="1408"/>
    <lineage>
        <taxon>Bacteria</taxon>
        <taxon>Bacillati</taxon>
        <taxon>Bacillota</taxon>
        <taxon>Bacilli</taxon>
        <taxon>Bacillales</taxon>
        <taxon>Bacillaceae</taxon>
        <taxon>Bacillus</taxon>
    </lineage>
</organism>
<proteinExistence type="predicted"/>
<dbReference type="Proteomes" id="UP000228754">
    <property type="component" value="Unassembled WGS sequence"/>
</dbReference>
<evidence type="ECO:0000313" key="2">
    <source>
        <dbReference type="Proteomes" id="UP000228754"/>
    </source>
</evidence>
<sequence length="77" mass="9031">MNKEKYSHLERIGNHYLSENIIDKPHMPSIMNYEVYPIAKCIEIIVRMDDEDVAFIAGKDHIPFLEQMLIDLKEVAN</sequence>
<accession>A0A2A5IST1</accession>
<dbReference type="EMBL" id="NKHG01000100">
    <property type="protein sequence ID" value="PCK20283.1"/>
    <property type="molecule type" value="Genomic_DNA"/>
</dbReference>
<protein>
    <submittedName>
        <fullName evidence="1">Uncharacterized protein</fullName>
    </submittedName>
</protein>
<comment type="caution">
    <text evidence="1">The sequence shown here is derived from an EMBL/GenBank/DDBJ whole genome shotgun (WGS) entry which is preliminary data.</text>
</comment>
<evidence type="ECO:0000313" key="1">
    <source>
        <dbReference type="EMBL" id="PCK20283.1"/>
    </source>
</evidence>